<dbReference type="OrthoDB" id="426365at2759"/>
<feature type="transmembrane region" description="Helical" evidence="1">
    <location>
        <begin position="125"/>
        <end position="146"/>
    </location>
</feature>
<dbReference type="Proteomes" id="UP000654075">
    <property type="component" value="Unassembled WGS sequence"/>
</dbReference>
<proteinExistence type="predicted"/>
<sequence>MVVPMGMPMSGGLASLPDEARSLLQKTKYFVMGMWFFGLLFAIYSPISALSTLCLAIFGTYLLMEDPQMSNCYAIIRRSLVGQCCGTGGMQMLMPFLLLSAINTLVDSMQLIQLFSVYGVATFKFVPIDLLIGIWVCELGSTVLCYRVMKLVLPTMQGPLDAYQQLPNGPPGQQLGFA</sequence>
<evidence type="ECO:0000256" key="1">
    <source>
        <dbReference type="SAM" id="Phobius"/>
    </source>
</evidence>
<organism evidence="2 3">
    <name type="scientific">Polarella glacialis</name>
    <name type="common">Dinoflagellate</name>
    <dbReference type="NCBI Taxonomy" id="89957"/>
    <lineage>
        <taxon>Eukaryota</taxon>
        <taxon>Sar</taxon>
        <taxon>Alveolata</taxon>
        <taxon>Dinophyceae</taxon>
        <taxon>Suessiales</taxon>
        <taxon>Suessiaceae</taxon>
        <taxon>Polarella</taxon>
    </lineage>
</organism>
<name>A0A813HAI1_POLGL</name>
<keyword evidence="1" id="KW-0812">Transmembrane</keyword>
<gene>
    <name evidence="2" type="ORF">PGLA1383_LOCUS50581</name>
</gene>
<evidence type="ECO:0000313" key="3">
    <source>
        <dbReference type="Proteomes" id="UP000654075"/>
    </source>
</evidence>
<feature type="transmembrane region" description="Helical" evidence="1">
    <location>
        <begin position="34"/>
        <end position="63"/>
    </location>
</feature>
<keyword evidence="1" id="KW-1133">Transmembrane helix</keyword>
<feature type="transmembrane region" description="Helical" evidence="1">
    <location>
        <begin position="84"/>
        <end position="105"/>
    </location>
</feature>
<reference evidence="2" key="1">
    <citation type="submission" date="2021-02" db="EMBL/GenBank/DDBJ databases">
        <authorList>
            <person name="Dougan E. K."/>
            <person name="Rhodes N."/>
            <person name="Thang M."/>
            <person name="Chan C."/>
        </authorList>
    </citation>
    <scope>NUCLEOTIDE SEQUENCE</scope>
</reference>
<accession>A0A813HAI1</accession>
<keyword evidence="1" id="KW-0472">Membrane</keyword>
<dbReference type="EMBL" id="CAJNNV010031190">
    <property type="protein sequence ID" value="CAE8634972.1"/>
    <property type="molecule type" value="Genomic_DNA"/>
</dbReference>
<evidence type="ECO:0000313" key="2">
    <source>
        <dbReference type="EMBL" id="CAE8634972.1"/>
    </source>
</evidence>
<keyword evidence="3" id="KW-1185">Reference proteome</keyword>
<protein>
    <submittedName>
        <fullName evidence="2">Uncharacterized protein</fullName>
    </submittedName>
</protein>
<dbReference type="AlphaFoldDB" id="A0A813HAI1"/>
<comment type="caution">
    <text evidence="2">The sequence shown here is derived from an EMBL/GenBank/DDBJ whole genome shotgun (WGS) entry which is preliminary data.</text>
</comment>